<dbReference type="InterPro" id="IPR015946">
    <property type="entry name" value="KH_dom-like_a/b"/>
</dbReference>
<proteinExistence type="predicted"/>
<dbReference type="EMBL" id="CASHTH010000317">
    <property type="protein sequence ID" value="CAI7997513.1"/>
    <property type="molecule type" value="Genomic_DNA"/>
</dbReference>
<dbReference type="SUPFAM" id="SSF82784">
    <property type="entry name" value="OsmC-like"/>
    <property type="match status" value="1"/>
</dbReference>
<gene>
    <name evidence="1" type="ORF">GBAR_LOCUS2168</name>
</gene>
<keyword evidence="2" id="KW-1185">Reference proteome</keyword>
<dbReference type="InterPro" id="IPR003718">
    <property type="entry name" value="OsmC/Ohr_fam"/>
</dbReference>
<accession>A0AA35QYU6</accession>
<reference evidence="1" key="1">
    <citation type="submission" date="2023-03" db="EMBL/GenBank/DDBJ databases">
        <authorList>
            <person name="Steffen K."/>
            <person name="Cardenas P."/>
        </authorList>
    </citation>
    <scope>NUCLEOTIDE SEQUENCE</scope>
</reference>
<dbReference type="Proteomes" id="UP001174909">
    <property type="component" value="Unassembled WGS sequence"/>
</dbReference>
<evidence type="ECO:0000313" key="2">
    <source>
        <dbReference type="Proteomes" id="UP001174909"/>
    </source>
</evidence>
<comment type="caution">
    <text evidence="1">The sequence shown here is derived from an EMBL/GenBank/DDBJ whole genome shotgun (WGS) entry which is preliminary data.</text>
</comment>
<name>A0AA35QYU6_GEOBA</name>
<evidence type="ECO:0008006" key="3">
    <source>
        <dbReference type="Google" id="ProtNLM"/>
    </source>
</evidence>
<dbReference type="InterPro" id="IPR036102">
    <property type="entry name" value="OsmC/Ohrsf"/>
</dbReference>
<evidence type="ECO:0000313" key="1">
    <source>
        <dbReference type="EMBL" id="CAI7997513.1"/>
    </source>
</evidence>
<dbReference type="Pfam" id="PF02566">
    <property type="entry name" value="OsmC"/>
    <property type="match status" value="1"/>
</dbReference>
<protein>
    <recommendedName>
        <fullName evidence="3">OsmC-like protein</fullName>
    </recommendedName>
</protein>
<sequence length="123" mass="13535">MAELALAYRVRSYSTGTPGRAICNARSHHFVADGSGGEEVGAGELFLSGITACAVNMVERIAGSEEIPVNWMDVSVEAYRDPDRAPIADEGTVSVYDDIKVHFQIWGVDDDQGQYLVDQWKRR</sequence>
<organism evidence="1 2">
    <name type="scientific">Geodia barretti</name>
    <name type="common">Barrett's horny sponge</name>
    <dbReference type="NCBI Taxonomy" id="519541"/>
    <lineage>
        <taxon>Eukaryota</taxon>
        <taxon>Metazoa</taxon>
        <taxon>Porifera</taxon>
        <taxon>Demospongiae</taxon>
        <taxon>Heteroscleromorpha</taxon>
        <taxon>Tetractinellida</taxon>
        <taxon>Astrophorina</taxon>
        <taxon>Geodiidae</taxon>
        <taxon>Geodia</taxon>
    </lineage>
</organism>
<dbReference type="Gene3D" id="3.30.300.20">
    <property type="match status" value="1"/>
</dbReference>
<dbReference type="AlphaFoldDB" id="A0AA35QYU6"/>